<dbReference type="VEuPathDB" id="ToxoDB:EMWEY_00018200"/>
<dbReference type="RefSeq" id="XP_013335485.1">
    <property type="nucleotide sequence ID" value="XM_013480031.1"/>
</dbReference>
<dbReference type="AlphaFoldDB" id="U6M3M6"/>
<feature type="coiled-coil region" evidence="1">
    <location>
        <begin position="495"/>
        <end position="574"/>
    </location>
</feature>
<keyword evidence="4" id="KW-1185">Reference proteome</keyword>
<feature type="region of interest" description="Disordered" evidence="2">
    <location>
        <begin position="803"/>
        <end position="1047"/>
    </location>
</feature>
<proteinExistence type="predicted"/>
<dbReference type="GeneID" id="25335806"/>
<keyword evidence="1" id="KW-0175">Coiled coil</keyword>
<reference evidence="3" key="1">
    <citation type="submission" date="2013-10" db="EMBL/GenBank/DDBJ databases">
        <title>Genomic analysis of the causative agents of coccidiosis in chickens.</title>
        <authorList>
            <person name="Reid A.J."/>
            <person name="Blake D."/>
            <person name="Billington K."/>
            <person name="Browne H."/>
            <person name="Dunn M."/>
            <person name="Hung S."/>
            <person name="Kawahara F."/>
            <person name="Miranda-Saavedra D."/>
            <person name="Mourier T."/>
            <person name="Nagra H."/>
            <person name="Otto T.D."/>
            <person name="Rawlings N."/>
            <person name="Sanchez A."/>
            <person name="Sanders M."/>
            <person name="Subramaniam C."/>
            <person name="Tay Y."/>
            <person name="Dear P."/>
            <person name="Doerig C."/>
            <person name="Gruber A."/>
            <person name="Parkinson J."/>
            <person name="Shirley M."/>
            <person name="Wan K.L."/>
            <person name="Berriman M."/>
            <person name="Tomley F."/>
            <person name="Pain A."/>
        </authorList>
    </citation>
    <scope>NUCLEOTIDE SEQUENCE [LARGE SCALE GENOMIC DNA]</scope>
    <source>
        <strain evidence="3">Weybridge</strain>
    </source>
</reference>
<organism evidence="3 4">
    <name type="scientific">Eimeria maxima</name>
    <name type="common">Coccidian parasite</name>
    <dbReference type="NCBI Taxonomy" id="5804"/>
    <lineage>
        <taxon>Eukaryota</taxon>
        <taxon>Sar</taxon>
        <taxon>Alveolata</taxon>
        <taxon>Apicomplexa</taxon>
        <taxon>Conoidasida</taxon>
        <taxon>Coccidia</taxon>
        <taxon>Eucoccidiorida</taxon>
        <taxon>Eimeriorina</taxon>
        <taxon>Eimeriidae</taxon>
        <taxon>Eimeria</taxon>
    </lineage>
</organism>
<evidence type="ECO:0000313" key="3">
    <source>
        <dbReference type="EMBL" id="CDJ58837.1"/>
    </source>
</evidence>
<feature type="compositionally biased region" description="Low complexity" evidence="2">
    <location>
        <begin position="837"/>
        <end position="847"/>
    </location>
</feature>
<feature type="compositionally biased region" description="Polar residues" evidence="2">
    <location>
        <begin position="892"/>
        <end position="902"/>
    </location>
</feature>
<evidence type="ECO:0000313" key="4">
    <source>
        <dbReference type="Proteomes" id="UP000030763"/>
    </source>
</evidence>
<feature type="compositionally biased region" description="Low complexity" evidence="2">
    <location>
        <begin position="874"/>
        <end position="888"/>
    </location>
</feature>
<feature type="coiled-coil region" evidence="1">
    <location>
        <begin position="331"/>
        <end position="365"/>
    </location>
</feature>
<gene>
    <name evidence="3" type="ORF">EMWEY_00018200</name>
</gene>
<sequence>MLSTVLSDCVTWNFCMQEFVQHQTEAKAGHKVSMDSKTTELSTSIKEMLSQTRKALEETKRVGLPNPDIHPQLIEALHELQELERTLIAERAKNECLIRLCVADESAEYIAEECRVATEQQLDAISFEQRSALADLKVAMDSEFSRSLRLARDRLRISRSLALEEQKIATLRHDLKFRTVADELTCLLNAQTKLEENRNQSIKQFHQRLMLELEDYIRKLKVILEIPDSFTVAVELQQCLDALNRNIRAASQSLARSLNLVHDNASNVMLQELRNVRTALLRAEELKEEEIGRRIEVLEEQKRQNIEEDEERRANFNSTVPVEDLEVETEISAAQDKLAVERIRLKFIEDERDALITQISEAKAEALCKGSETELPEVIDSLKKKSLARVEEMNEKVLQLSECQEADNLKSQEKRKDLIMQRICLAREARKKSTLWFERQAGEQVRINIIRAREAEWSTVLLDREAADNSFTLSTMGQSGLWARSYCTSVQDSIRKQTEELEDKQAAELAAFENKLKLSLSEKHQEIQSLRNKLDTLQQRICSMGDQEAEQETVDAVRREAEATQKEITTLEAAADLEAKAADVEKREFVEAQKQELFEHELKQQKEFMEAQWKLSRIAKFEELRSMQLDQSSNAVAQKEDYVKKAMAEKIAQVSAQEEEEIKALKERHYTELAEVVKSNEDAAKAPTTPVKGPRKSVMDFKLERLQTARQKEKQMKEQWKAKRGALEGWHPIFWCIVEEEAKQGSYEAYEASANVVARGPTLCNIERVINSLEEGSFLRNMIANLEILVKEFNVLGVPADSLASESEGSESDSSSSSSSSHQTDEPRQRTKASPASSSTSHSSDSSESSDESSDKSSSEGGSSEDSSSEDDSSGGTSSSKSSNTGGEARQDTQPASSTSGVRSGPDQAAPVQRILSSSSGDSMDSKDAQSPQPAMDKSSSASSEESGSSSSDGSEDAGSGTSTSRSSAIMSGTSSRSGSMSNDGTSDDSSAEAGSESSSSSSSSSGSNSSSHQNSNSSQSRNTSEDSGNSSSSQQSSTSGAESTSD</sequence>
<name>U6M3M6_EIMMA</name>
<evidence type="ECO:0000256" key="1">
    <source>
        <dbReference type="SAM" id="Coils"/>
    </source>
</evidence>
<protein>
    <submittedName>
        <fullName evidence="3">Early endosome antigen 1, related</fullName>
    </submittedName>
</protein>
<dbReference type="Proteomes" id="UP000030763">
    <property type="component" value="Unassembled WGS sequence"/>
</dbReference>
<dbReference type="OMA" id="ERRANFN"/>
<feature type="compositionally biased region" description="Low complexity" evidence="2">
    <location>
        <begin position="939"/>
        <end position="985"/>
    </location>
</feature>
<dbReference type="OrthoDB" id="347993at2759"/>
<feature type="coiled-coil region" evidence="1">
    <location>
        <begin position="73"/>
        <end position="100"/>
    </location>
</feature>
<reference evidence="3" key="2">
    <citation type="submission" date="2013-10" db="EMBL/GenBank/DDBJ databases">
        <authorList>
            <person name="Aslett M."/>
        </authorList>
    </citation>
    <scope>NUCLEOTIDE SEQUENCE [LARGE SCALE GENOMIC DNA]</scope>
    <source>
        <strain evidence="3">Weybridge</strain>
    </source>
</reference>
<feature type="compositionally biased region" description="Low complexity" evidence="2">
    <location>
        <begin position="812"/>
        <end position="821"/>
    </location>
</feature>
<feature type="coiled-coil region" evidence="1">
    <location>
        <begin position="233"/>
        <end position="301"/>
    </location>
</feature>
<evidence type="ECO:0000256" key="2">
    <source>
        <dbReference type="SAM" id="MobiDB-lite"/>
    </source>
</evidence>
<accession>U6M3M6</accession>
<feature type="compositionally biased region" description="Low complexity" evidence="2">
    <location>
        <begin position="992"/>
        <end position="1047"/>
    </location>
</feature>
<dbReference type="EMBL" id="HG719865">
    <property type="protein sequence ID" value="CDJ58837.1"/>
    <property type="molecule type" value="Genomic_DNA"/>
</dbReference>